<organism evidence="8 9">
    <name type="scientific">Hyalella azteca</name>
    <name type="common">Amphipod</name>
    <dbReference type="NCBI Taxonomy" id="294128"/>
    <lineage>
        <taxon>Eukaryota</taxon>
        <taxon>Metazoa</taxon>
        <taxon>Ecdysozoa</taxon>
        <taxon>Arthropoda</taxon>
        <taxon>Crustacea</taxon>
        <taxon>Multicrustacea</taxon>
        <taxon>Malacostraca</taxon>
        <taxon>Eumalacostraca</taxon>
        <taxon>Peracarida</taxon>
        <taxon>Amphipoda</taxon>
        <taxon>Senticaudata</taxon>
        <taxon>Talitrida</taxon>
        <taxon>Talitroidea</taxon>
        <taxon>Hyalellidae</taxon>
        <taxon>Hyalella</taxon>
    </lineage>
</organism>
<dbReference type="Pfam" id="PF05375">
    <property type="entry name" value="Pacifastin_I"/>
    <property type="match status" value="2"/>
</dbReference>
<evidence type="ECO:0000256" key="1">
    <source>
        <dbReference type="ARBA" id="ARBA00004613"/>
    </source>
</evidence>
<sequence length="101" mass="11047">MRFLLALLGLSVLAFFVASAGSVVCEKGSKWHDGCNLCTCGNGNAACTRMRCAPGKLPSKPWCENGSKWKPDGCNWCTCDQKIAKCTKKLCPWLDEKRSSK</sequence>
<dbReference type="PROSITE" id="PS51446">
    <property type="entry name" value="PACIFASTIN"/>
    <property type="match status" value="1"/>
</dbReference>
<evidence type="ECO:0000313" key="9">
    <source>
        <dbReference type="RefSeq" id="XP_018014222.1"/>
    </source>
</evidence>
<dbReference type="KEGG" id="hazt:108671236"/>
<feature type="domain" description="Pacifastin" evidence="7">
    <location>
        <begin position="22"/>
        <end position="55"/>
    </location>
</feature>
<dbReference type="InterPro" id="IPR036201">
    <property type="entry name" value="Pacifastin_dom_sf"/>
</dbReference>
<keyword evidence="3 5" id="KW-1015">Disulfide bond</keyword>
<comment type="similarity">
    <text evidence="4 5">Belongs to the protease inhibitor I19 family.</text>
</comment>
<feature type="disulfide bond" evidence="5">
    <location>
        <begin position="25"/>
        <end position="40"/>
    </location>
</feature>
<dbReference type="GeneID" id="108671236"/>
<feature type="signal peptide" evidence="6">
    <location>
        <begin position="1"/>
        <end position="22"/>
    </location>
</feature>
<dbReference type="GO" id="GO:0005576">
    <property type="term" value="C:extracellular region"/>
    <property type="evidence" value="ECO:0007669"/>
    <property type="project" value="UniProtKB-SubCell"/>
</dbReference>
<protein>
    <submittedName>
        <fullName evidence="9">Serine protease inhibitor 3-like</fullName>
    </submittedName>
</protein>
<dbReference type="OrthoDB" id="10026631at2759"/>
<keyword evidence="8" id="KW-1185">Reference proteome</keyword>
<dbReference type="SUPFAM" id="SSF57283">
    <property type="entry name" value="PMP inhibitors"/>
    <property type="match status" value="1"/>
</dbReference>
<evidence type="ECO:0000313" key="8">
    <source>
        <dbReference type="Proteomes" id="UP000694843"/>
    </source>
</evidence>
<dbReference type="RefSeq" id="XP_018014222.1">
    <property type="nucleotide sequence ID" value="XM_018158733.2"/>
</dbReference>
<keyword evidence="2" id="KW-0964">Secreted</keyword>
<keyword evidence="5 9" id="KW-0646">Protease inhibitor</keyword>
<reference evidence="9" key="1">
    <citation type="submission" date="2025-08" db="UniProtKB">
        <authorList>
            <consortium name="RefSeq"/>
        </authorList>
    </citation>
    <scope>IDENTIFICATION</scope>
    <source>
        <tissue evidence="9">Whole organism</tissue>
    </source>
</reference>
<dbReference type="InterPro" id="IPR008037">
    <property type="entry name" value="Pacifastin_dom"/>
</dbReference>
<feature type="chain" id="PRO_5034092691" evidence="6">
    <location>
        <begin position="23"/>
        <end position="101"/>
    </location>
</feature>
<proteinExistence type="inferred from homology"/>
<evidence type="ECO:0000256" key="4">
    <source>
        <dbReference type="ARBA" id="ARBA00029459"/>
    </source>
</evidence>
<evidence type="ECO:0000256" key="5">
    <source>
        <dbReference type="PROSITE-ProRule" id="PRU00776"/>
    </source>
</evidence>
<evidence type="ECO:0000256" key="2">
    <source>
        <dbReference type="ARBA" id="ARBA00022525"/>
    </source>
</evidence>
<accession>A0A8B7NKP6</accession>
<evidence type="ECO:0000256" key="6">
    <source>
        <dbReference type="SAM" id="SignalP"/>
    </source>
</evidence>
<evidence type="ECO:0000259" key="7">
    <source>
        <dbReference type="PROSITE" id="PS51446"/>
    </source>
</evidence>
<keyword evidence="5 9" id="KW-0722">Serine protease inhibitor</keyword>
<dbReference type="GO" id="GO:0004867">
    <property type="term" value="F:serine-type endopeptidase inhibitor activity"/>
    <property type="evidence" value="ECO:0007669"/>
    <property type="project" value="UniProtKB-UniRule"/>
</dbReference>
<keyword evidence="6" id="KW-0732">Signal</keyword>
<comment type="subcellular location">
    <subcellularLocation>
        <location evidence="1">Secreted</location>
    </subcellularLocation>
</comment>
<comment type="caution">
    <text evidence="5">Lacks conserved residue(s) required for the propagation of feature annotation.</text>
</comment>
<dbReference type="Proteomes" id="UP000694843">
    <property type="component" value="Unplaced"/>
</dbReference>
<gene>
    <name evidence="9" type="primary">LOC108671236</name>
</gene>
<dbReference type="AlphaFoldDB" id="A0A8B7NKP6"/>
<evidence type="ECO:0000256" key="3">
    <source>
        <dbReference type="ARBA" id="ARBA00023157"/>
    </source>
</evidence>
<dbReference type="SUPFAM" id="SSF57603">
    <property type="entry name" value="FnI-like domain"/>
    <property type="match status" value="1"/>
</dbReference>
<name>A0A8B7NKP6_HYAAZ</name>